<sequence>MSESAARSPVVVTHVITSLGSGGAEGVLARLAATPGSVRHRVISLIDDGIHGAALRAQGVSVTTLGMNPGRPMPGAWLALIRELRRARPDIVMTWLYHADLMGTVATLLAGRPILVWNVRCSNMDLSRYSRLTGWIVRLLARASALPRLVVANSNAGKIHHQSLGYHPREWATIPNGFDLPDLASAAVTRHAVRSDLGLADDDIVIGMIARADPMKNHPGFLAAAAWAAAIEPRLRFVLIGRGTDDPHFGIVSEIDRLGVRDRTCVLGERRDVGHLLNGLDSLVSASTFGEGLSNAIGEAMAAAVPCIVTDVGDAAILVAETGFVVPPADDQALGEAILRMARLSSAGRAALGEAARTRIQERYSMAKMIADYEALFIRLAEQAG</sequence>
<dbReference type="Gene3D" id="3.40.50.2000">
    <property type="entry name" value="Glycogen Phosphorylase B"/>
    <property type="match status" value="2"/>
</dbReference>
<dbReference type="EMBL" id="CAHP01000014">
    <property type="protein sequence ID" value="CCG40529.1"/>
    <property type="molecule type" value="Genomic_DNA"/>
</dbReference>
<protein>
    <submittedName>
        <fullName evidence="2">Glycosyl transferase group 1</fullName>
    </submittedName>
</protein>
<keyword evidence="3" id="KW-1185">Reference proteome</keyword>
<dbReference type="Proteomes" id="UP000004169">
    <property type="component" value="Unassembled WGS sequence"/>
</dbReference>
<evidence type="ECO:0000313" key="3">
    <source>
        <dbReference type="Proteomes" id="UP000004169"/>
    </source>
</evidence>
<proteinExistence type="predicted"/>
<feature type="domain" description="Glycosyltransferase subfamily 4-like N-terminal" evidence="1">
    <location>
        <begin position="22"/>
        <end position="180"/>
    </location>
</feature>
<dbReference type="SUPFAM" id="SSF53756">
    <property type="entry name" value="UDP-Glycosyltransferase/glycogen phosphorylase"/>
    <property type="match status" value="1"/>
</dbReference>
<dbReference type="STRING" id="1150626.PHAMO_210040"/>
<dbReference type="RefSeq" id="WP_002726874.1">
    <property type="nucleotide sequence ID" value="NZ_CAHP01000014.1"/>
</dbReference>
<organism evidence="2 3">
    <name type="scientific">Magnetospirillum molischianum DSM 120</name>
    <dbReference type="NCBI Taxonomy" id="1150626"/>
    <lineage>
        <taxon>Bacteria</taxon>
        <taxon>Pseudomonadati</taxon>
        <taxon>Pseudomonadota</taxon>
        <taxon>Alphaproteobacteria</taxon>
        <taxon>Rhodospirillales</taxon>
        <taxon>Rhodospirillaceae</taxon>
        <taxon>Magnetospirillum</taxon>
    </lineage>
</organism>
<dbReference type="AlphaFoldDB" id="H8FQ91"/>
<comment type="caution">
    <text evidence="2">The sequence shown here is derived from an EMBL/GenBank/DDBJ whole genome shotgun (WGS) entry which is preliminary data.</text>
</comment>
<name>H8FQ91_MAGML</name>
<dbReference type="PANTHER" id="PTHR12526:SF630">
    <property type="entry name" value="GLYCOSYLTRANSFERASE"/>
    <property type="match status" value="1"/>
</dbReference>
<dbReference type="OrthoDB" id="9790710at2"/>
<gene>
    <name evidence="2" type="ORF">PHAMO_210040</name>
</gene>
<dbReference type="InterPro" id="IPR028098">
    <property type="entry name" value="Glyco_trans_4-like_N"/>
</dbReference>
<dbReference type="PANTHER" id="PTHR12526">
    <property type="entry name" value="GLYCOSYLTRANSFERASE"/>
    <property type="match status" value="1"/>
</dbReference>
<reference evidence="2 3" key="1">
    <citation type="journal article" date="2012" name="J. Bacteriol.">
        <title>Draft Genome Sequence of the Purple Photosynthetic Bacterium Phaeospirillum molischianum DSM120, a Particularly Versatile Bacterium.</title>
        <authorList>
            <person name="Duquesne K."/>
            <person name="Prima V."/>
            <person name="Ji B."/>
            <person name="Rouy Z."/>
            <person name="Medigue C."/>
            <person name="Talla E."/>
            <person name="Sturgis J.N."/>
        </authorList>
    </citation>
    <scope>NUCLEOTIDE SEQUENCE [LARGE SCALE GENOMIC DNA]</scope>
    <source>
        <strain evidence="3">DSM120</strain>
    </source>
</reference>
<accession>H8FQ91</accession>
<dbReference type="GO" id="GO:0016757">
    <property type="term" value="F:glycosyltransferase activity"/>
    <property type="evidence" value="ECO:0007669"/>
    <property type="project" value="UniProtKB-ARBA"/>
</dbReference>
<evidence type="ECO:0000313" key="2">
    <source>
        <dbReference type="EMBL" id="CCG40529.1"/>
    </source>
</evidence>
<dbReference type="Pfam" id="PF13692">
    <property type="entry name" value="Glyco_trans_1_4"/>
    <property type="match status" value="1"/>
</dbReference>
<evidence type="ECO:0000259" key="1">
    <source>
        <dbReference type="Pfam" id="PF13439"/>
    </source>
</evidence>
<keyword evidence="2" id="KW-0808">Transferase</keyword>
<dbReference type="eggNOG" id="COG0438">
    <property type="taxonomic scope" value="Bacteria"/>
</dbReference>
<dbReference type="Pfam" id="PF13439">
    <property type="entry name" value="Glyco_transf_4"/>
    <property type="match status" value="1"/>
</dbReference>